<keyword evidence="2 3" id="KW-1015">Disulfide bond</keyword>
<reference evidence="5" key="2">
    <citation type="submission" date="2025-08" db="UniProtKB">
        <authorList>
            <consortium name="Ensembl"/>
        </authorList>
    </citation>
    <scope>IDENTIFICATION</scope>
</reference>
<evidence type="ECO:0000313" key="5">
    <source>
        <dbReference type="Ensembl" id="ENSOMYP00000134948.1"/>
    </source>
</evidence>
<dbReference type="Proteomes" id="UP000694395">
    <property type="component" value="Chromosome 19"/>
</dbReference>
<feature type="disulfide bond" evidence="3">
    <location>
        <begin position="561"/>
        <end position="570"/>
    </location>
</feature>
<evidence type="ECO:0000313" key="6">
    <source>
        <dbReference type="Proteomes" id="UP000694395"/>
    </source>
</evidence>
<evidence type="ECO:0000256" key="1">
    <source>
        <dbReference type="ARBA" id="ARBA00022536"/>
    </source>
</evidence>
<dbReference type="PANTHER" id="PTHR19328">
    <property type="entry name" value="HEDGEHOG-INTERACTING PROTEIN"/>
    <property type="match status" value="1"/>
</dbReference>
<feature type="disulfide bond" evidence="3">
    <location>
        <begin position="543"/>
        <end position="553"/>
    </location>
</feature>
<accession>A0A8L0DS18</accession>
<dbReference type="SUPFAM" id="SSF50952">
    <property type="entry name" value="Soluble quinoprotein glucose dehydrogenase"/>
    <property type="match status" value="1"/>
</dbReference>
<name>A0A8L0DS18_ONCMY</name>
<keyword evidence="1 3" id="KW-0245">EGF-like domain</keyword>
<organism evidence="5 6">
    <name type="scientific">Oncorhynchus mykiss</name>
    <name type="common">Rainbow trout</name>
    <name type="synonym">Salmo gairdneri</name>
    <dbReference type="NCBI Taxonomy" id="8022"/>
    <lineage>
        <taxon>Eukaryota</taxon>
        <taxon>Metazoa</taxon>
        <taxon>Chordata</taxon>
        <taxon>Craniata</taxon>
        <taxon>Vertebrata</taxon>
        <taxon>Euteleostomi</taxon>
        <taxon>Actinopterygii</taxon>
        <taxon>Neopterygii</taxon>
        <taxon>Teleostei</taxon>
        <taxon>Protacanthopterygii</taxon>
        <taxon>Salmoniformes</taxon>
        <taxon>Salmonidae</taxon>
        <taxon>Salmoninae</taxon>
        <taxon>Oncorhynchus</taxon>
    </lineage>
</organism>
<dbReference type="Ensembl" id="ENSOMYT00000133435.1">
    <property type="protein sequence ID" value="ENSOMYP00000134948.1"/>
    <property type="gene ID" value="ENSOMYG00000011557.2"/>
</dbReference>
<evidence type="ECO:0000256" key="2">
    <source>
        <dbReference type="ARBA" id="ARBA00023157"/>
    </source>
</evidence>
<dbReference type="PROSITE" id="PS50026">
    <property type="entry name" value="EGF_3"/>
    <property type="match status" value="1"/>
</dbReference>
<reference evidence="5" key="1">
    <citation type="submission" date="2020-07" db="EMBL/GenBank/DDBJ databases">
        <title>A long reads based de novo assembly of the rainbow trout Arlee double haploid line genome.</title>
        <authorList>
            <person name="Gao G."/>
            <person name="Palti Y."/>
        </authorList>
    </citation>
    <scope>NUCLEOTIDE SEQUENCE [LARGE SCALE GENOMIC DNA]</scope>
</reference>
<dbReference type="PROSITE" id="PS01186">
    <property type="entry name" value="EGF_2"/>
    <property type="match status" value="1"/>
</dbReference>
<dbReference type="InterPro" id="IPR000742">
    <property type="entry name" value="EGF"/>
</dbReference>
<dbReference type="InterPro" id="IPR012938">
    <property type="entry name" value="Glc/Sorbosone_DH"/>
</dbReference>
<keyword evidence="6" id="KW-1185">Reference proteome</keyword>
<dbReference type="Gene3D" id="2.120.10.30">
    <property type="entry name" value="TolB, C-terminal domain"/>
    <property type="match status" value="1"/>
</dbReference>
<dbReference type="FunFam" id="2.10.25.10:FF:000020">
    <property type="entry name" value="Latent-transforming growth factor beta-binding protein 1"/>
    <property type="match status" value="1"/>
</dbReference>
<dbReference type="InterPro" id="IPR011042">
    <property type="entry name" value="6-blade_b-propeller_TolB-like"/>
</dbReference>
<dbReference type="SMART" id="SM00181">
    <property type="entry name" value="EGF"/>
    <property type="match status" value="2"/>
</dbReference>
<dbReference type="Pfam" id="PF07974">
    <property type="entry name" value="EGF_2"/>
    <property type="match status" value="1"/>
</dbReference>
<dbReference type="InterPro" id="IPR011041">
    <property type="entry name" value="Quinoprot_gluc/sorb_DH_b-prop"/>
</dbReference>
<dbReference type="PANTHER" id="PTHR19328:SF27">
    <property type="entry name" value="HEDGEHOG-INTERACTING PROTEIN"/>
    <property type="match status" value="1"/>
</dbReference>
<evidence type="ECO:0000256" key="3">
    <source>
        <dbReference type="PROSITE-ProRule" id="PRU00076"/>
    </source>
</evidence>
<feature type="domain" description="EGF-like" evidence="4">
    <location>
        <begin position="539"/>
        <end position="571"/>
    </location>
</feature>
<dbReference type="GeneTree" id="ENSGT00940000158660"/>
<dbReference type="Pfam" id="PF07995">
    <property type="entry name" value="GSDH"/>
    <property type="match status" value="1"/>
</dbReference>
<reference evidence="5" key="3">
    <citation type="submission" date="2025-09" db="UniProtKB">
        <authorList>
            <consortium name="Ensembl"/>
        </authorList>
    </citation>
    <scope>IDENTIFICATION</scope>
</reference>
<sequence>MMCLSISKLVFTHGRTSHSAKHYQPIFSTNNTECSRLLEEIKCAHCSPNAQVLFHSPESDKVPLREPHLPRLCQDYCREFYYTCRGHIPELFQADVDEFCQYYGRRDGGLCFPDFHRKQTRGQDSNYLGDEKVEDINRKHKHNCYCAQVVLSGLRQPVAVVHCGDGSQRLFVLEKEGFVRVLTHNMELLKEPFLDIHKLVQTGLKAGDERGLLGLTFHPNYKKNGKLYVSYTTNQERWAIGPHDHILRVVEYTVSRKNPNVVDSRTMRMLIEVAELHRKHLGGQLLFGPDGLLHIVLGDGMITLDDMEEMDGLSDFTGSVLRVDVDTDCCTAPYSIPRNNPYFNSTNQPPEIFAHGLHDPGRCAVDRHHTDNNGSLLILCTDASGRNASAGRILAITKGKDYGEFLLLMVFPNNTEDVSQMAPYSLYSALLLNRVHEPWLKGVHFIVDRLPFGTFRSLRVPFRSEVYILATSKIMAQSHSGKLYKLVDPKRPAAPKECQRQVEAPELLGTACSRQCKNGHCTPTGKCCCSTGWEGPFCRVAKCEPACRNGGVCVEPHSCLCKSGYSGAQCEKGERGMPSDQEKDGILDHIIDMTSYLLNLTSYMV</sequence>
<dbReference type="InterPro" id="IPR013111">
    <property type="entry name" value="EGF_extracell"/>
</dbReference>
<protein>
    <recommendedName>
        <fullName evidence="4">EGF-like domain-containing protein</fullName>
    </recommendedName>
</protein>
<proteinExistence type="predicted"/>
<dbReference type="Gene3D" id="2.10.25.10">
    <property type="entry name" value="Laminin"/>
    <property type="match status" value="2"/>
</dbReference>
<evidence type="ECO:0000259" key="4">
    <source>
        <dbReference type="PROSITE" id="PS50026"/>
    </source>
</evidence>
<dbReference type="PROSITE" id="PS00022">
    <property type="entry name" value="EGF_1"/>
    <property type="match status" value="1"/>
</dbReference>
<dbReference type="AlphaFoldDB" id="A0A8L0DS18"/>
<comment type="caution">
    <text evidence="3">Lacks conserved residue(s) required for the propagation of feature annotation.</text>
</comment>
<gene>
    <name evidence="5" type="primary">LOC110498648</name>
</gene>